<name>A0A6I4XJC4_ENTGA</name>
<feature type="active site" evidence="4">
    <location>
        <position position="12"/>
    </location>
</feature>
<comment type="caution">
    <text evidence="5">The sequence shown here is derived from an EMBL/GenBank/DDBJ whole genome shotgun (WGS) entry which is preliminary data.</text>
</comment>
<reference evidence="5 6" key="1">
    <citation type="submission" date="2019-04" db="EMBL/GenBank/DDBJ databases">
        <title>Step-wise assembly of the neonatal virome modulated by breast feeding.</title>
        <authorList>
            <person name="Liang G."/>
            <person name="Bushman F."/>
        </authorList>
    </citation>
    <scope>NUCLEOTIDE SEQUENCE [LARGE SCALE GENOMIC DNA]</scope>
    <source>
        <strain evidence="5 6">E3404</strain>
    </source>
</reference>
<dbReference type="SUPFAM" id="SSF53774">
    <property type="entry name" value="Glutaminase/Asparaginase"/>
    <property type="match status" value="1"/>
</dbReference>
<sequence length="39" mass="4088">MKTILVLHTGGTISMSKVAGGSVAPNEKNPLMEQEALFS</sequence>
<dbReference type="GO" id="GO:0006520">
    <property type="term" value="P:amino acid metabolic process"/>
    <property type="evidence" value="ECO:0007669"/>
    <property type="project" value="InterPro"/>
</dbReference>
<protein>
    <recommendedName>
        <fullName evidence="2">asparaginase</fullName>
        <ecNumber evidence="2">3.5.1.1</ecNumber>
    </recommendedName>
</protein>
<comment type="similarity">
    <text evidence="1">Belongs to the asparaginase 1 family.</text>
</comment>
<evidence type="ECO:0000313" key="5">
    <source>
        <dbReference type="EMBL" id="MXS27905.1"/>
    </source>
</evidence>
<feature type="active site" description="O-isoaspartyl threonine intermediate" evidence="3">
    <location>
        <position position="12"/>
    </location>
</feature>
<dbReference type="InterPro" id="IPR020827">
    <property type="entry name" value="Asparaginase/glutaminase_AS1"/>
</dbReference>
<accession>A0A6I4XJC4</accession>
<evidence type="ECO:0000256" key="1">
    <source>
        <dbReference type="ARBA" id="ARBA00010518"/>
    </source>
</evidence>
<gene>
    <name evidence="5" type="ORF">GTI89_17835</name>
</gene>
<dbReference type="EMBL" id="WVTI01000321">
    <property type="protein sequence ID" value="MXS27905.1"/>
    <property type="molecule type" value="Genomic_DNA"/>
</dbReference>
<dbReference type="InterPro" id="IPR036152">
    <property type="entry name" value="Asp/glu_Ase-like_sf"/>
</dbReference>
<feature type="non-terminal residue" evidence="5">
    <location>
        <position position="39"/>
    </location>
</feature>
<dbReference type="PROSITE" id="PS00144">
    <property type="entry name" value="ASN_GLN_ASE_1"/>
    <property type="match status" value="1"/>
</dbReference>
<dbReference type="PIRSF" id="PIRSF500176">
    <property type="entry name" value="L_ASNase"/>
    <property type="match status" value="1"/>
</dbReference>
<dbReference type="AlphaFoldDB" id="A0A6I4XJC4"/>
<organism evidence="5 6">
    <name type="scientific">Enterococcus gallinarum</name>
    <dbReference type="NCBI Taxonomy" id="1353"/>
    <lineage>
        <taxon>Bacteria</taxon>
        <taxon>Bacillati</taxon>
        <taxon>Bacillota</taxon>
        <taxon>Bacilli</taxon>
        <taxon>Lactobacillales</taxon>
        <taxon>Enterococcaceae</taxon>
        <taxon>Enterococcus</taxon>
    </lineage>
</organism>
<evidence type="ECO:0000256" key="2">
    <source>
        <dbReference type="ARBA" id="ARBA00012920"/>
    </source>
</evidence>
<dbReference type="Proteomes" id="UP000439965">
    <property type="component" value="Unassembled WGS sequence"/>
</dbReference>
<evidence type="ECO:0000313" key="6">
    <source>
        <dbReference type="Proteomes" id="UP000439965"/>
    </source>
</evidence>
<proteinExistence type="inferred from homology"/>
<evidence type="ECO:0000256" key="4">
    <source>
        <dbReference type="PROSITE-ProRule" id="PRU10099"/>
    </source>
</evidence>
<dbReference type="GO" id="GO:0004067">
    <property type="term" value="F:asparaginase activity"/>
    <property type="evidence" value="ECO:0007669"/>
    <property type="project" value="UniProtKB-EC"/>
</dbReference>
<evidence type="ECO:0000256" key="3">
    <source>
        <dbReference type="PIRSR" id="PIRSR001220-1"/>
    </source>
</evidence>
<dbReference type="PIRSF" id="PIRSF001220">
    <property type="entry name" value="L-ASNase_gatD"/>
    <property type="match status" value="1"/>
</dbReference>
<dbReference type="InterPro" id="IPR006034">
    <property type="entry name" value="Asparaginase/glutaminase-like"/>
</dbReference>
<dbReference type="EC" id="3.5.1.1" evidence="2"/>